<organism evidence="2 3">
    <name type="scientific">Williamsia phyllosphaerae</name>
    <dbReference type="NCBI Taxonomy" id="885042"/>
    <lineage>
        <taxon>Bacteria</taxon>
        <taxon>Bacillati</taxon>
        <taxon>Actinomycetota</taxon>
        <taxon>Actinomycetes</taxon>
        <taxon>Mycobacteriales</taxon>
        <taxon>Nocardiaceae</taxon>
        <taxon>Williamsia</taxon>
    </lineage>
</organism>
<accession>A0ABQ1UN00</accession>
<dbReference type="RefSeq" id="WP_188488538.1">
    <property type="nucleotide sequence ID" value="NZ_BMCS01000001.1"/>
</dbReference>
<gene>
    <name evidence="2" type="ORF">GCM10007298_16060</name>
</gene>
<name>A0ABQ1UN00_9NOCA</name>
<dbReference type="EMBL" id="BMCS01000001">
    <property type="protein sequence ID" value="GGF20907.1"/>
    <property type="molecule type" value="Genomic_DNA"/>
</dbReference>
<reference evidence="3" key="1">
    <citation type="journal article" date="2019" name="Int. J. Syst. Evol. Microbiol.">
        <title>The Global Catalogue of Microorganisms (GCM) 10K type strain sequencing project: providing services to taxonomists for standard genome sequencing and annotation.</title>
        <authorList>
            <consortium name="The Broad Institute Genomics Platform"/>
            <consortium name="The Broad Institute Genome Sequencing Center for Infectious Disease"/>
            <person name="Wu L."/>
            <person name="Ma J."/>
        </authorList>
    </citation>
    <scope>NUCLEOTIDE SEQUENCE [LARGE SCALE GENOMIC DNA]</scope>
    <source>
        <strain evidence="3">CCM 7855</strain>
    </source>
</reference>
<feature type="region of interest" description="Disordered" evidence="1">
    <location>
        <begin position="125"/>
        <end position="155"/>
    </location>
</feature>
<dbReference type="Proteomes" id="UP000632454">
    <property type="component" value="Unassembled WGS sequence"/>
</dbReference>
<proteinExistence type="predicted"/>
<sequence length="155" mass="17041">MVQYRRTAPSRHVVSEVNVVPYPNRSSARDTAGAFLDVIADHTRELYARAADDLDGHGACYELVADILVQSIPTHTPLRDLRHRPLNSVADQIALALFTAHRSLSPHTVEADTLAELRRRLTAARDTPQSTAAQLPAARATTNGRRPGVCDYHLT</sequence>
<evidence type="ECO:0000313" key="3">
    <source>
        <dbReference type="Proteomes" id="UP000632454"/>
    </source>
</evidence>
<comment type="caution">
    <text evidence="2">The sequence shown here is derived from an EMBL/GenBank/DDBJ whole genome shotgun (WGS) entry which is preliminary data.</text>
</comment>
<evidence type="ECO:0000313" key="2">
    <source>
        <dbReference type="EMBL" id="GGF20907.1"/>
    </source>
</evidence>
<evidence type="ECO:0000256" key="1">
    <source>
        <dbReference type="SAM" id="MobiDB-lite"/>
    </source>
</evidence>
<protein>
    <submittedName>
        <fullName evidence="2">Uncharacterized protein</fullName>
    </submittedName>
</protein>
<keyword evidence="3" id="KW-1185">Reference proteome</keyword>